<dbReference type="InterPro" id="IPR005186">
    <property type="entry name" value="FlaG"/>
</dbReference>
<protein>
    <submittedName>
        <fullName evidence="1">Flagellar protein FlaG</fullName>
    </submittedName>
</protein>
<dbReference type="STRING" id="261392.SAMN02745149_01089"/>
<keyword evidence="2" id="KW-1185">Reference proteome</keyword>
<dbReference type="InterPro" id="IPR035924">
    <property type="entry name" value="FlaG-like_sf"/>
</dbReference>
<keyword evidence="1" id="KW-0282">Flagellum</keyword>
<reference evidence="1 2" key="1">
    <citation type="submission" date="2017-02" db="EMBL/GenBank/DDBJ databases">
        <authorList>
            <person name="Peterson S.W."/>
        </authorList>
    </citation>
    <scope>NUCLEOTIDE SEQUENCE [LARGE SCALE GENOMIC DNA]</scope>
    <source>
        <strain evidence="1 2">ATCC BAA-908</strain>
    </source>
</reference>
<dbReference type="Gene3D" id="3.30.160.170">
    <property type="entry name" value="FlaG-like"/>
    <property type="match status" value="1"/>
</dbReference>
<dbReference type="PANTHER" id="PTHR37166:SF1">
    <property type="entry name" value="PROTEIN FLAG"/>
    <property type="match status" value="1"/>
</dbReference>
<dbReference type="RefSeq" id="WP_078933007.1">
    <property type="nucleotide sequence ID" value="NZ_FUWG01000007.1"/>
</dbReference>
<sequence>MNTINSFVQAAAMDGQNIRNAASSYTTSLHKTGSDVQKILIAPTGSEVAENIAQNAADVKADAQQLQKLSDMVMGRKLRFNVNEELGSIVVKIVDPNTEQVIKEIPSADIQKLKINIRKAIGVIFDDMI</sequence>
<keyword evidence="1" id="KW-0969">Cilium</keyword>
<dbReference type="OrthoDB" id="362353at2"/>
<organism evidence="1 2">
    <name type="scientific">Treponema porcinum</name>
    <dbReference type="NCBI Taxonomy" id="261392"/>
    <lineage>
        <taxon>Bacteria</taxon>
        <taxon>Pseudomonadati</taxon>
        <taxon>Spirochaetota</taxon>
        <taxon>Spirochaetia</taxon>
        <taxon>Spirochaetales</taxon>
        <taxon>Treponemataceae</taxon>
        <taxon>Treponema</taxon>
    </lineage>
</organism>
<gene>
    <name evidence="1" type="ORF">SAMN02745149_01089</name>
</gene>
<name>A0A1T4KB66_TREPO</name>
<dbReference type="GeneID" id="78316387"/>
<evidence type="ECO:0000313" key="1">
    <source>
        <dbReference type="EMBL" id="SJZ39565.1"/>
    </source>
</evidence>
<dbReference type="SUPFAM" id="SSF160214">
    <property type="entry name" value="FlaG-like"/>
    <property type="match status" value="1"/>
</dbReference>
<dbReference type="Proteomes" id="UP000190423">
    <property type="component" value="Unassembled WGS sequence"/>
</dbReference>
<dbReference type="Pfam" id="PF03646">
    <property type="entry name" value="FlaG"/>
    <property type="match status" value="1"/>
</dbReference>
<dbReference type="PANTHER" id="PTHR37166">
    <property type="entry name" value="PROTEIN FLAG"/>
    <property type="match status" value="1"/>
</dbReference>
<evidence type="ECO:0000313" key="2">
    <source>
        <dbReference type="Proteomes" id="UP000190423"/>
    </source>
</evidence>
<keyword evidence="1" id="KW-0966">Cell projection</keyword>
<dbReference type="EMBL" id="FUWG01000007">
    <property type="protein sequence ID" value="SJZ39565.1"/>
    <property type="molecule type" value="Genomic_DNA"/>
</dbReference>
<accession>A0A1T4KB66</accession>
<proteinExistence type="predicted"/>
<dbReference type="AlphaFoldDB" id="A0A1T4KB66"/>